<protein>
    <submittedName>
        <fullName evidence="1">Uncharacterized protein</fullName>
    </submittedName>
</protein>
<evidence type="ECO:0000313" key="2">
    <source>
        <dbReference type="Proteomes" id="UP000700596"/>
    </source>
</evidence>
<gene>
    <name evidence="1" type="ORF">B0J11DRAFT_571368</name>
</gene>
<keyword evidence="2" id="KW-1185">Reference proteome</keyword>
<accession>A0A9P9DCM0</accession>
<comment type="caution">
    <text evidence="1">The sequence shown here is derived from an EMBL/GenBank/DDBJ whole genome shotgun (WGS) entry which is preliminary data.</text>
</comment>
<proteinExistence type="predicted"/>
<dbReference type="Proteomes" id="UP000700596">
    <property type="component" value="Unassembled WGS sequence"/>
</dbReference>
<organism evidence="1 2">
    <name type="scientific">Dendryphion nanum</name>
    <dbReference type="NCBI Taxonomy" id="256645"/>
    <lineage>
        <taxon>Eukaryota</taxon>
        <taxon>Fungi</taxon>
        <taxon>Dikarya</taxon>
        <taxon>Ascomycota</taxon>
        <taxon>Pezizomycotina</taxon>
        <taxon>Dothideomycetes</taxon>
        <taxon>Pleosporomycetidae</taxon>
        <taxon>Pleosporales</taxon>
        <taxon>Torulaceae</taxon>
        <taxon>Dendryphion</taxon>
    </lineage>
</organism>
<reference evidence="1" key="1">
    <citation type="journal article" date="2021" name="Nat. Commun.">
        <title>Genetic determinants of endophytism in the Arabidopsis root mycobiome.</title>
        <authorList>
            <person name="Mesny F."/>
            <person name="Miyauchi S."/>
            <person name="Thiergart T."/>
            <person name="Pickel B."/>
            <person name="Atanasova L."/>
            <person name="Karlsson M."/>
            <person name="Huettel B."/>
            <person name="Barry K.W."/>
            <person name="Haridas S."/>
            <person name="Chen C."/>
            <person name="Bauer D."/>
            <person name="Andreopoulos W."/>
            <person name="Pangilinan J."/>
            <person name="LaButti K."/>
            <person name="Riley R."/>
            <person name="Lipzen A."/>
            <person name="Clum A."/>
            <person name="Drula E."/>
            <person name="Henrissat B."/>
            <person name="Kohler A."/>
            <person name="Grigoriev I.V."/>
            <person name="Martin F.M."/>
            <person name="Hacquard S."/>
        </authorList>
    </citation>
    <scope>NUCLEOTIDE SEQUENCE</scope>
    <source>
        <strain evidence="1">MPI-CAGE-CH-0243</strain>
    </source>
</reference>
<sequence length="113" mass="12553">MSSIYIWGRTNTLAWKKRSEPDSLHKVWAVFVEVGLWLRMNDLGAQLSSENGPAVCAQAVLTGFALFTALDALKKAGKLTPDSTFKDLAFVVSAYIFWMHNIPQYGIEDEAVS</sequence>
<dbReference type="OrthoDB" id="10037289at2759"/>
<dbReference type="AlphaFoldDB" id="A0A9P9DCM0"/>
<name>A0A9P9DCM0_9PLEO</name>
<dbReference type="EMBL" id="JAGMWT010000014">
    <property type="protein sequence ID" value="KAH7116890.1"/>
    <property type="molecule type" value="Genomic_DNA"/>
</dbReference>
<evidence type="ECO:0000313" key="1">
    <source>
        <dbReference type="EMBL" id="KAH7116890.1"/>
    </source>
</evidence>